<evidence type="ECO:0000256" key="6">
    <source>
        <dbReference type="ARBA" id="ARBA00023242"/>
    </source>
</evidence>
<dbReference type="GO" id="GO:0003712">
    <property type="term" value="F:transcription coregulator activity"/>
    <property type="evidence" value="ECO:0007669"/>
    <property type="project" value="InterPro"/>
</dbReference>
<feature type="coiled-coil region" evidence="9">
    <location>
        <begin position="49"/>
        <end position="100"/>
    </location>
</feature>
<dbReference type="Pfam" id="PF07544">
    <property type="entry name" value="Med9"/>
    <property type="match status" value="1"/>
</dbReference>
<evidence type="ECO:0000313" key="11">
    <source>
        <dbReference type="Proteomes" id="UP001367676"/>
    </source>
</evidence>
<dbReference type="GO" id="GO:0006357">
    <property type="term" value="P:regulation of transcription by RNA polymerase II"/>
    <property type="evidence" value="ECO:0007669"/>
    <property type="project" value="InterPro"/>
</dbReference>
<keyword evidence="3 8" id="KW-0805">Transcription regulation</keyword>
<evidence type="ECO:0000256" key="9">
    <source>
        <dbReference type="SAM" id="Coils"/>
    </source>
</evidence>
<evidence type="ECO:0000256" key="5">
    <source>
        <dbReference type="ARBA" id="ARBA00023163"/>
    </source>
</evidence>
<keyword evidence="11" id="KW-1185">Reference proteome</keyword>
<comment type="subunit">
    <text evidence="8">Component of the Mediator complex.</text>
</comment>
<dbReference type="InterPro" id="IPR039242">
    <property type="entry name" value="MED9_metazoa"/>
</dbReference>
<comment type="caution">
    <text evidence="10">The sequence shown here is derived from an EMBL/GenBank/DDBJ whole genome shotgun (WGS) entry which is preliminary data.</text>
</comment>
<reference evidence="10 11" key="1">
    <citation type="submission" date="2024-03" db="EMBL/GenBank/DDBJ databases">
        <title>Adaptation during the transition from Ophiocordyceps entomopathogen to insect associate is accompanied by gene loss and intensified selection.</title>
        <authorList>
            <person name="Ward C.M."/>
            <person name="Onetto C.A."/>
            <person name="Borneman A.R."/>
        </authorList>
    </citation>
    <scope>NUCLEOTIDE SEQUENCE [LARGE SCALE GENOMIC DNA]</scope>
    <source>
        <strain evidence="10">AWRI1</strain>
        <tissue evidence="10">Single Adult Female</tissue>
    </source>
</reference>
<dbReference type="InterPro" id="IPR011425">
    <property type="entry name" value="Med9"/>
</dbReference>
<dbReference type="GO" id="GO:0016592">
    <property type="term" value="C:mediator complex"/>
    <property type="evidence" value="ECO:0007669"/>
    <property type="project" value="InterPro"/>
</dbReference>
<evidence type="ECO:0000256" key="1">
    <source>
        <dbReference type="ARBA" id="ARBA00004123"/>
    </source>
</evidence>
<evidence type="ECO:0000256" key="7">
    <source>
        <dbReference type="ARBA" id="ARBA00025687"/>
    </source>
</evidence>
<gene>
    <name evidence="8" type="primary">MED9</name>
    <name evidence="10" type="ORF">V9T40_008234</name>
</gene>
<dbReference type="PANTHER" id="PTHR20844">
    <property type="entry name" value="MEDIATOR OF RNA POLYMERASE II TRANSCRIPTION, SUBUNIT 9"/>
    <property type="match status" value="1"/>
</dbReference>
<evidence type="ECO:0000256" key="3">
    <source>
        <dbReference type="ARBA" id="ARBA00023015"/>
    </source>
</evidence>
<protein>
    <recommendedName>
        <fullName evidence="8">Mediator of RNA polymerase II transcription subunit 9</fullName>
    </recommendedName>
    <alternativeName>
        <fullName evidence="8">Mediator complex subunit 9</fullName>
    </alternativeName>
</protein>
<evidence type="ECO:0000256" key="8">
    <source>
        <dbReference type="RuleBase" id="RU364145"/>
    </source>
</evidence>
<keyword evidence="9" id="KW-0175">Coiled coil</keyword>
<keyword evidence="6 8" id="KW-0539">Nucleus</keyword>
<sequence>MDSCEERISNDSVDSSSTDVDITFLPLIYEIIRSLERDPHDPAQKNAQSQDISQKVLEIQKKLDEARDQIRELPGIEYNKRDQKLQLKHLRNQLQLKRQLILKFRNMYPFDFRS</sequence>
<comment type="similarity">
    <text evidence="2 8">Belongs to the Mediator complex subunit 9 family.</text>
</comment>
<proteinExistence type="inferred from homology"/>
<dbReference type="EMBL" id="JBBCAQ010000010">
    <property type="protein sequence ID" value="KAK7600793.1"/>
    <property type="molecule type" value="Genomic_DNA"/>
</dbReference>
<keyword evidence="4 8" id="KW-0010">Activator</keyword>
<name>A0AAN9TMR6_9HEMI</name>
<dbReference type="Proteomes" id="UP001367676">
    <property type="component" value="Unassembled WGS sequence"/>
</dbReference>
<keyword evidence="5 8" id="KW-0804">Transcription</keyword>
<evidence type="ECO:0000256" key="2">
    <source>
        <dbReference type="ARBA" id="ARBA00008089"/>
    </source>
</evidence>
<organism evidence="10 11">
    <name type="scientific">Parthenolecanium corni</name>
    <dbReference type="NCBI Taxonomy" id="536013"/>
    <lineage>
        <taxon>Eukaryota</taxon>
        <taxon>Metazoa</taxon>
        <taxon>Ecdysozoa</taxon>
        <taxon>Arthropoda</taxon>
        <taxon>Hexapoda</taxon>
        <taxon>Insecta</taxon>
        <taxon>Pterygota</taxon>
        <taxon>Neoptera</taxon>
        <taxon>Paraneoptera</taxon>
        <taxon>Hemiptera</taxon>
        <taxon>Sternorrhyncha</taxon>
        <taxon>Coccoidea</taxon>
        <taxon>Coccidae</taxon>
        <taxon>Parthenolecanium</taxon>
    </lineage>
</organism>
<evidence type="ECO:0000256" key="4">
    <source>
        <dbReference type="ARBA" id="ARBA00023159"/>
    </source>
</evidence>
<dbReference type="AlphaFoldDB" id="A0AAN9TMR6"/>
<comment type="function">
    <text evidence="7 8">Component of the Mediator complex, a coactivator involved in the regulated transcription of nearly all RNA polymerase II-dependent genes. Mediator functions as a bridge to convey information from gene-specific regulatory proteins to the basal RNA polymerase II transcription machinery. Mediator is recruited to promoters by direct interactions with regulatory proteins and serves as a scaffold for the assembly of a functional preinitiation complex with RNA polymerase II and the general transcription factors.</text>
</comment>
<evidence type="ECO:0000313" key="10">
    <source>
        <dbReference type="EMBL" id="KAK7600793.1"/>
    </source>
</evidence>
<accession>A0AAN9TMR6</accession>
<comment type="subcellular location">
    <subcellularLocation>
        <location evidence="1 8">Nucleus</location>
    </subcellularLocation>
</comment>
<dbReference type="PANTHER" id="PTHR20844:SF0">
    <property type="entry name" value="MEDIATOR OF RNA POLYMERASE II TRANSCRIPTION SUBUNIT 9"/>
    <property type="match status" value="1"/>
</dbReference>